<organism evidence="2 3">
    <name type="scientific">Cyphomyrmex costatus</name>
    <dbReference type="NCBI Taxonomy" id="456900"/>
    <lineage>
        <taxon>Eukaryota</taxon>
        <taxon>Metazoa</taxon>
        <taxon>Ecdysozoa</taxon>
        <taxon>Arthropoda</taxon>
        <taxon>Hexapoda</taxon>
        <taxon>Insecta</taxon>
        <taxon>Pterygota</taxon>
        <taxon>Neoptera</taxon>
        <taxon>Endopterygota</taxon>
        <taxon>Hymenoptera</taxon>
        <taxon>Apocrita</taxon>
        <taxon>Aculeata</taxon>
        <taxon>Formicoidea</taxon>
        <taxon>Formicidae</taxon>
        <taxon>Myrmicinae</taxon>
        <taxon>Cyphomyrmex</taxon>
    </lineage>
</organism>
<dbReference type="PANTHER" id="PTHR33053:SF9">
    <property type="entry name" value="AGAP000105-PA"/>
    <property type="match status" value="1"/>
</dbReference>
<gene>
    <name evidence="2" type="ORF">ALC62_06338</name>
</gene>
<dbReference type="Proteomes" id="UP000078542">
    <property type="component" value="Unassembled WGS sequence"/>
</dbReference>
<dbReference type="EMBL" id="KQ977434">
    <property type="protein sequence ID" value="KYN02832.1"/>
    <property type="molecule type" value="Genomic_DNA"/>
</dbReference>
<protein>
    <recommendedName>
        <fullName evidence="4">Transposase domain-containing protein</fullName>
    </recommendedName>
</protein>
<accession>A0A151IJ04</accession>
<keyword evidence="3" id="KW-1185">Reference proteome</keyword>
<feature type="coiled-coil region" evidence="1">
    <location>
        <begin position="46"/>
        <end position="73"/>
    </location>
</feature>
<evidence type="ECO:0008006" key="4">
    <source>
        <dbReference type="Google" id="ProtNLM"/>
    </source>
</evidence>
<proteinExistence type="predicted"/>
<evidence type="ECO:0000313" key="2">
    <source>
        <dbReference type="EMBL" id="KYN02832.1"/>
    </source>
</evidence>
<evidence type="ECO:0000256" key="1">
    <source>
        <dbReference type="SAM" id="Coils"/>
    </source>
</evidence>
<reference evidence="2 3" key="1">
    <citation type="submission" date="2016-03" db="EMBL/GenBank/DDBJ databases">
        <title>Cyphomyrmex costatus WGS genome.</title>
        <authorList>
            <person name="Nygaard S."/>
            <person name="Hu H."/>
            <person name="Boomsma J."/>
            <person name="Zhang G."/>
        </authorList>
    </citation>
    <scope>NUCLEOTIDE SEQUENCE [LARGE SCALE GENOMIC DNA]</scope>
    <source>
        <strain evidence="2">MS0001</strain>
        <tissue evidence="2">Whole body</tissue>
    </source>
</reference>
<dbReference type="PANTHER" id="PTHR33053">
    <property type="entry name" value="PROTEIN, PUTATIVE-RELATED"/>
    <property type="match status" value="1"/>
</dbReference>
<sequence length="659" mass="76791">MEQCYHSYYENIVENSMENENLTQHFMDNIDDENNLTDNVRDSDQADFEMNELNNTDEEMDLLEASMDENDNDSEFDEIEELRAWALYKNPTIPHTRLDALLHILRVRLLPNLPLSSKTFLRTASVDYDVQIYEDSSEFVYFGLKRILQMSINPNLHTNNVVNLKINVDGVQLFKSSSKQFWPILCQVHSEKDVYQPFPVAIYCGTHKPQDLEQYLQQFIEEINYLHENGFEVNGQHLQVKLIAFICDRPARAFIKCIKGHGAYWSCERCMVHGERVEGRTVYPVSEGVEKRTDDLFRNQQNPEHHQGITPLLNIRPKLDMISAFLLDFMHFVCLGVMKKILNYWLYGNITIRLSQIAKCLLTNLLVKLQHQVPQEFQRTTRSFADVEKFKATELKFLLLYSGPIIFKRVLPTNIYKYFLLLHAACRILCSKRWAVEKRTHAKKYLTSFVTLAEHLYGKASLISNMHNLIHLADDVRYMNCSLSRISAFPFENTLGKIKKLLRSGNKPLAQIVRRLHESFFLGIQRPHIQPRIQILRQSRSNNEGEIVIKRLQYIGVVLTSRVPNNTVLLDNSLLLKIDRIFISAHKNENNIKIGTIFKKVEPLFTYPCNSADLHMWAVSERNTTSGTFPLNKVIQKMVTFDISTETEEKIYTMPFLHM</sequence>
<keyword evidence="1" id="KW-0175">Coiled coil</keyword>
<dbReference type="AlphaFoldDB" id="A0A151IJ04"/>
<evidence type="ECO:0000313" key="3">
    <source>
        <dbReference type="Proteomes" id="UP000078542"/>
    </source>
</evidence>
<name>A0A151IJ04_9HYME</name>